<reference evidence="10 11" key="1">
    <citation type="journal article" date="2007" name="Science">
        <title>Sea anemone genome reveals ancestral eumetazoan gene repertoire and genomic organization.</title>
        <authorList>
            <person name="Putnam N.H."/>
            <person name="Srivastava M."/>
            <person name="Hellsten U."/>
            <person name="Dirks B."/>
            <person name="Chapman J."/>
            <person name="Salamov A."/>
            <person name="Terry A."/>
            <person name="Shapiro H."/>
            <person name="Lindquist E."/>
            <person name="Kapitonov V.V."/>
            <person name="Jurka J."/>
            <person name="Genikhovich G."/>
            <person name="Grigoriev I.V."/>
            <person name="Lucas S.M."/>
            <person name="Steele R.E."/>
            <person name="Finnerty J.R."/>
            <person name="Technau U."/>
            <person name="Martindale M.Q."/>
            <person name="Rokhsar D.S."/>
        </authorList>
    </citation>
    <scope>NUCLEOTIDE SEQUENCE [LARGE SCALE GENOMIC DNA]</scope>
    <source>
        <strain evidence="11">CH2 X CH6</strain>
    </source>
</reference>
<gene>
    <name evidence="10" type="ORF">NEMVEDRAFT_v1g198658</name>
</gene>
<feature type="domain" description="Peptidase M13 C-terminal" evidence="8">
    <location>
        <begin position="528"/>
        <end position="626"/>
    </location>
</feature>
<dbReference type="Gene3D" id="1.10.1380.10">
    <property type="entry name" value="Neutral endopeptidase , domain2"/>
    <property type="match status" value="2"/>
</dbReference>
<evidence type="ECO:0000256" key="2">
    <source>
        <dbReference type="ARBA" id="ARBA00022670"/>
    </source>
</evidence>
<feature type="domain" description="Peptidase M13 N-terminal" evidence="9">
    <location>
        <begin position="149"/>
        <end position="305"/>
    </location>
</feature>
<evidence type="ECO:0000256" key="6">
    <source>
        <dbReference type="ARBA" id="ARBA00023049"/>
    </source>
</evidence>
<dbReference type="EMBL" id="DS469517">
    <property type="protein sequence ID" value="EDO47782.1"/>
    <property type="molecule type" value="Genomic_DNA"/>
</dbReference>
<keyword evidence="11" id="KW-1185">Reference proteome</keyword>
<dbReference type="HOGENOM" id="CLU_006187_8_0_1"/>
<evidence type="ECO:0000259" key="9">
    <source>
        <dbReference type="Pfam" id="PF05649"/>
    </source>
</evidence>
<proteinExistence type="predicted"/>
<dbReference type="eggNOG" id="KOG3624">
    <property type="taxonomic scope" value="Eukaryota"/>
</dbReference>
<dbReference type="PROSITE" id="PS51885">
    <property type="entry name" value="NEPRILYSIN"/>
    <property type="match status" value="1"/>
</dbReference>
<name>A7RL24_NEMVE</name>
<evidence type="ECO:0000313" key="11">
    <source>
        <dbReference type="Proteomes" id="UP000001593"/>
    </source>
</evidence>
<keyword evidence="7" id="KW-0812">Transmembrane</keyword>
<organism evidence="10 11">
    <name type="scientific">Nematostella vectensis</name>
    <name type="common">Starlet sea anemone</name>
    <dbReference type="NCBI Taxonomy" id="45351"/>
    <lineage>
        <taxon>Eukaryota</taxon>
        <taxon>Metazoa</taxon>
        <taxon>Cnidaria</taxon>
        <taxon>Anthozoa</taxon>
        <taxon>Hexacorallia</taxon>
        <taxon>Actiniaria</taxon>
        <taxon>Edwardsiidae</taxon>
        <taxon>Nematostella</taxon>
    </lineage>
</organism>
<evidence type="ECO:0000256" key="1">
    <source>
        <dbReference type="ARBA" id="ARBA00001947"/>
    </source>
</evidence>
<dbReference type="InterPro" id="IPR008753">
    <property type="entry name" value="Peptidase_M13_N"/>
</dbReference>
<keyword evidence="6" id="KW-0482">Metalloprotease</keyword>
<dbReference type="CDD" id="cd08662">
    <property type="entry name" value="M13"/>
    <property type="match status" value="1"/>
</dbReference>
<dbReference type="GO" id="GO:0016485">
    <property type="term" value="P:protein processing"/>
    <property type="evidence" value="ECO:0000318"/>
    <property type="project" value="GO_Central"/>
</dbReference>
<evidence type="ECO:0000259" key="8">
    <source>
        <dbReference type="Pfam" id="PF01431"/>
    </source>
</evidence>
<dbReference type="InParanoid" id="A7RL24"/>
<keyword evidence="3" id="KW-0479">Metal-binding</keyword>
<feature type="domain" description="Peptidase M13 N-terminal" evidence="9">
    <location>
        <begin position="311"/>
        <end position="477"/>
    </location>
</feature>
<comment type="cofactor">
    <cofactor evidence="1">
        <name>Zn(2+)</name>
        <dbReference type="ChEBI" id="CHEBI:29105"/>
    </cofactor>
</comment>
<evidence type="ECO:0000256" key="7">
    <source>
        <dbReference type="SAM" id="Phobius"/>
    </source>
</evidence>
<dbReference type="PANTHER" id="PTHR11733:SF240">
    <property type="entry name" value="GH14155P-RELATED"/>
    <property type="match status" value="1"/>
</dbReference>
<accession>A7RL24</accession>
<dbReference type="InterPro" id="IPR018497">
    <property type="entry name" value="Peptidase_M13_C"/>
</dbReference>
<dbReference type="Gene3D" id="3.40.390.10">
    <property type="entry name" value="Collagenase (Catalytic Domain)"/>
    <property type="match status" value="2"/>
</dbReference>
<dbReference type="GO" id="GO:0004222">
    <property type="term" value="F:metalloendopeptidase activity"/>
    <property type="evidence" value="ECO:0000318"/>
    <property type="project" value="GO_Central"/>
</dbReference>
<evidence type="ECO:0000256" key="4">
    <source>
        <dbReference type="ARBA" id="ARBA00022801"/>
    </source>
</evidence>
<dbReference type="SUPFAM" id="SSF55486">
    <property type="entry name" value="Metalloproteases ('zincins'), catalytic domain"/>
    <property type="match status" value="2"/>
</dbReference>
<sequence>MISNANRYGTDEEVALNNSNTTSSTEVKLVSKHRHRAYSKSTRIFTLIILLLLVSCAVLIVLYTMERSRRIRAQRNTDDGTETRLRRVCTTKECVRTASGLQENENLSTSHTTPKSTTLYDKEGQSRKVLNSVVVLPAIISAMDEKVDPCHDFYMFACGGWKRDHPIPDDEPYWTQFIQLTEENFKVIRRLIESRATRKKYQHNPTLEKVFAYYDSCVDTNAINDAGLTPLTQIIETYGSWNITVDGWMGEWSMVERLAAMQRDLKIKPLISISVGADFHNSSVNRIMIDQTNHYITRESYLSNSSYNIPLDWLTLLRFIFQDSGYQINEDEEVLVFAIDSMRKLVNLTVNTPKRVIRNYMMWQVVVNLFKYLGNRFQWPFRSFNMVVSGSSGATSSQWQKCLNEMSDNRNEISYPLGLLYVDEKFQKESREKVTSLINDLRESFISNLQSLDWMDGETKAKATEKARAIRQNIGYPDYIMDTEELNKRLNQLQTTNSSYFKNILNLREFSVSRNLQRLRVPVDKSRAEVQQSRRLDNWWSNSSNDGFVNKSQCFVDQYSSIQAYGTYLNGKQTLGENIADNGAIKQAFMAYKTWVKQHGEEPLLPGLNYTNDQLFFISAAQAYKTWVKQHGEEPLLPGLNYTNDQLFFISAAQVDCGSIRPQTARKKIELGTHTLDYWRVLMEMANSYDFSSAYNCPVGSRMNPKKKCELW</sequence>
<keyword evidence="2" id="KW-0645">Protease</keyword>
<dbReference type="InterPro" id="IPR000718">
    <property type="entry name" value="Peptidase_M13"/>
</dbReference>
<dbReference type="GO" id="GO:0046872">
    <property type="term" value="F:metal ion binding"/>
    <property type="evidence" value="ECO:0007669"/>
    <property type="project" value="UniProtKB-KW"/>
</dbReference>
<keyword evidence="5" id="KW-0862">Zinc</keyword>
<dbReference type="PhylomeDB" id="A7RL24"/>
<dbReference type="GO" id="GO:0005886">
    <property type="term" value="C:plasma membrane"/>
    <property type="evidence" value="ECO:0000318"/>
    <property type="project" value="GO_Central"/>
</dbReference>
<dbReference type="OMA" id="YGSWNIT"/>
<protein>
    <recommendedName>
        <fullName evidence="12">Endothelin-converting enzyme 1</fullName>
    </recommendedName>
</protein>
<evidence type="ECO:0000256" key="3">
    <source>
        <dbReference type="ARBA" id="ARBA00022723"/>
    </source>
</evidence>
<evidence type="ECO:0008006" key="12">
    <source>
        <dbReference type="Google" id="ProtNLM"/>
    </source>
</evidence>
<dbReference type="PANTHER" id="PTHR11733">
    <property type="entry name" value="ZINC METALLOPROTEASE FAMILY M13 NEPRILYSIN-RELATED"/>
    <property type="match status" value="1"/>
</dbReference>
<keyword evidence="4" id="KW-0378">Hydrolase</keyword>
<dbReference type="Pfam" id="PF01431">
    <property type="entry name" value="Peptidase_M13"/>
    <property type="match status" value="1"/>
</dbReference>
<dbReference type="AlphaFoldDB" id="A7RL24"/>
<dbReference type="Proteomes" id="UP000001593">
    <property type="component" value="Unassembled WGS sequence"/>
</dbReference>
<dbReference type="InterPro" id="IPR024079">
    <property type="entry name" value="MetalloPept_cat_dom_sf"/>
</dbReference>
<keyword evidence="7" id="KW-0472">Membrane</keyword>
<evidence type="ECO:0000313" key="10">
    <source>
        <dbReference type="EMBL" id="EDO47782.1"/>
    </source>
</evidence>
<dbReference type="Pfam" id="PF05649">
    <property type="entry name" value="Peptidase_M13_N"/>
    <property type="match status" value="2"/>
</dbReference>
<feature type="transmembrane region" description="Helical" evidence="7">
    <location>
        <begin position="44"/>
        <end position="65"/>
    </location>
</feature>
<dbReference type="InterPro" id="IPR042089">
    <property type="entry name" value="Peptidase_M13_dom_2"/>
</dbReference>
<evidence type="ECO:0000256" key="5">
    <source>
        <dbReference type="ARBA" id="ARBA00022833"/>
    </source>
</evidence>
<keyword evidence="7" id="KW-1133">Transmembrane helix</keyword>